<dbReference type="GO" id="GO:0016787">
    <property type="term" value="F:hydrolase activity"/>
    <property type="evidence" value="ECO:0007669"/>
    <property type="project" value="UniProtKB-KW"/>
</dbReference>
<protein>
    <submittedName>
        <fullName evidence="3">2-hydroxy-6-oxononadienedioate/2-hydroxy-6-oxononatrienedioate hydrolase</fullName>
        <ecNumber evidence="3">3.7.1.14</ecNumber>
    </submittedName>
</protein>
<evidence type="ECO:0000256" key="1">
    <source>
        <dbReference type="ARBA" id="ARBA00022801"/>
    </source>
</evidence>
<dbReference type="Pfam" id="PF00561">
    <property type="entry name" value="Abhydrolase_1"/>
    <property type="match status" value="1"/>
</dbReference>
<evidence type="ECO:0000313" key="3">
    <source>
        <dbReference type="EMBL" id="SSW63038.1"/>
    </source>
</evidence>
<accession>A0A446C594</accession>
<evidence type="ECO:0000313" key="4">
    <source>
        <dbReference type="Proteomes" id="UP000289184"/>
    </source>
</evidence>
<dbReference type="AlphaFoldDB" id="A0A446C594"/>
<dbReference type="EC" id="3.7.1.14" evidence="3"/>
<dbReference type="OrthoDB" id="3663240at2"/>
<keyword evidence="1 3" id="KW-0378">Hydrolase</keyword>
<organism evidence="3 4">
    <name type="scientific">Achromobacter agilis</name>
    <dbReference type="NCBI Taxonomy" id="1353888"/>
    <lineage>
        <taxon>Bacteria</taxon>
        <taxon>Pseudomonadati</taxon>
        <taxon>Pseudomonadota</taxon>
        <taxon>Betaproteobacteria</taxon>
        <taxon>Burkholderiales</taxon>
        <taxon>Alcaligenaceae</taxon>
        <taxon>Achromobacter</taxon>
    </lineage>
</organism>
<name>A0A446C594_9BURK</name>
<dbReference type="RefSeq" id="WP_129526205.1">
    <property type="nucleotide sequence ID" value="NZ_UFQB01000003.1"/>
</dbReference>
<dbReference type="PRINTS" id="PR00111">
    <property type="entry name" value="ABHYDROLASE"/>
</dbReference>
<gene>
    <name evidence="3" type="primary">mhpC_1</name>
    <name evidence="3" type="ORF">AGI3411_00890</name>
</gene>
<reference evidence="3 4" key="1">
    <citation type="submission" date="2018-07" db="EMBL/GenBank/DDBJ databases">
        <authorList>
            <person name="Peeters C."/>
        </authorList>
    </citation>
    <scope>NUCLEOTIDE SEQUENCE [LARGE SCALE GENOMIC DNA]</scope>
    <source>
        <strain evidence="3 4">LMG 3411</strain>
    </source>
</reference>
<dbReference type="Gene3D" id="3.40.50.1820">
    <property type="entry name" value="alpha/beta hydrolase"/>
    <property type="match status" value="1"/>
</dbReference>
<dbReference type="PANTHER" id="PTHR43798:SF31">
    <property type="entry name" value="AB HYDROLASE SUPERFAMILY PROTEIN YCLE"/>
    <property type="match status" value="1"/>
</dbReference>
<dbReference type="InterPro" id="IPR000073">
    <property type="entry name" value="AB_hydrolase_1"/>
</dbReference>
<dbReference type="Proteomes" id="UP000289184">
    <property type="component" value="Unassembled WGS sequence"/>
</dbReference>
<sequence>MTTAATHDGYRLHLEESGQGSPVVFVHEFAGDHRSWEPQLRAFARRHRCIAYAARGYPPSDVPADPAAYSQENAVRDLRSVLAACGIDRAHIVGLSMGGFAALHFGLAHPERVRSLTIAGVGYGALASGHAAFREASLQAAERFETLGSARYGPIYAAGPARVQYQNKDPRGWQAFADALCQHDATGAALTLRGVQAARPALDTLAGPLGALAAPALIIAGDEDDHALEPALFLKRTLPASGLLMLPKTGHTLNLEEPEAFNRAVLDFIAAVEAGSWTARDPRASGEVMKLS</sequence>
<dbReference type="EMBL" id="UFQB01000003">
    <property type="protein sequence ID" value="SSW63038.1"/>
    <property type="molecule type" value="Genomic_DNA"/>
</dbReference>
<feature type="domain" description="AB hydrolase-1" evidence="2">
    <location>
        <begin position="22"/>
        <end position="257"/>
    </location>
</feature>
<dbReference type="GO" id="GO:0016020">
    <property type="term" value="C:membrane"/>
    <property type="evidence" value="ECO:0007669"/>
    <property type="project" value="TreeGrafter"/>
</dbReference>
<proteinExistence type="predicted"/>
<dbReference type="InterPro" id="IPR029058">
    <property type="entry name" value="AB_hydrolase_fold"/>
</dbReference>
<keyword evidence="4" id="KW-1185">Reference proteome</keyword>
<dbReference type="SUPFAM" id="SSF53474">
    <property type="entry name" value="alpha/beta-Hydrolases"/>
    <property type="match status" value="1"/>
</dbReference>
<evidence type="ECO:0000259" key="2">
    <source>
        <dbReference type="Pfam" id="PF00561"/>
    </source>
</evidence>
<dbReference type="PANTHER" id="PTHR43798">
    <property type="entry name" value="MONOACYLGLYCEROL LIPASE"/>
    <property type="match status" value="1"/>
</dbReference>
<dbReference type="InterPro" id="IPR050266">
    <property type="entry name" value="AB_hydrolase_sf"/>
</dbReference>